<sequence length="59" mass="6760">MTRSSSVSTNKQVGRSDPDNAENSVKLSLYLPLWWNHVFANPTELHGGEWHEVSSRYED</sequence>
<accession>A0ABR1QPR6</accession>
<evidence type="ECO:0000313" key="2">
    <source>
        <dbReference type="EMBL" id="KAK7961942.1"/>
    </source>
</evidence>
<dbReference type="EMBL" id="JAQQWE010000002">
    <property type="protein sequence ID" value="KAK7961942.1"/>
    <property type="molecule type" value="Genomic_DNA"/>
</dbReference>
<dbReference type="RefSeq" id="XP_066704053.1">
    <property type="nucleotide sequence ID" value="XM_066838989.1"/>
</dbReference>
<evidence type="ECO:0000256" key="1">
    <source>
        <dbReference type="SAM" id="MobiDB-lite"/>
    </source>
</evidence>
<reference evidence="2 3" key="1">
    <citation type="submission" date="2023-01" db="EMBL/GenBank/DDBJ databases">
        <title>Analysis of 21 Apiospora genomes using comparative genomics revels a genus with tremendous synthesis potential of carbohydrate active enzymes and secondary metabolites.</title>
        <authorList>
            <person name="Sorensen T."/>
        </authorList>
    </citation>
    <scope>NUCLEOTIDE SEQUENCE [LARGE SCALE GENOMIC DNA]</scope>
    <source>
        <strain evidence="2 3">CBS 24483</strain>
    </source>
</reference>
<feature type="region of interest" description="Disordered" evidence="1">
    <location>
        <begin position="1"/>
        <end position="22"/>
    </location>
</feature>
<name>A0ABR1QPR6_9PEZI</name>
<proteinExistence type="predicted"/>
<gene>
    <name evidence="2" type="ORF">PG986_002767</name>
</gene>
<dbReference type="GeneID" id="92072051"/>
<keyword evidence="3" id="KW-1185">Reference proteome</keyword>
<organism evidence="2 3">
    <name type="scientific">Apiospora aurea</name>
    <dbReference type="NCBI Taxonomy" id="335848"/>
    <lineage>
        <taxon>Eukaryota</taxon>
        <taxon>Fungi</taxon>
        <taxon>Dikarya</taxon>
        <taxon>Ascomycota</taxon>
        <taxon>Pezizomycotina</taxon>
        <taxon>Sordariomycetes</taxon>
        <taxon>Xylariomycetidae</taxon>
        <taxon>Amphisphaeriales</taxon>
        <taxon>Apiosporaceae</taxon>
        <taxon>Apiospora</taxon>
    </lineage>
</organism>
<dbReference type="Proteomes" id="UP001391051">
    <property type="component" value="Unassembled WGS sequence"/>
</dbReference>
<comment type="caution">
    <text evidence="2">The sequence shown here is derived from an EMBL/GenBank/DDBJ whole genome shotgun (WGS) entry which is preliminary data.</text>
</comment>
<evidence type="ECO:0000313" key="3">
    <source>
        <dbReference type="Proteomes" id="UP001391051"/>
    </source>
</evidence>
<protein>
    <submittedName>
        <fullName evidence="2">Uncharacterized protein</fullName>
    </submittedName>
</protein>
<feature type="compositionally biased region" description="Polar residues" evidence="1">
    <location>
        <begin position="1"/>
        <end position="13"/>
    </location>
</feature>